<accession>A0A6N0JVM8</accession>
<dbReference type="Proteomes" id="UP000509782">
    <property type="component" value="Chromosome"/>
</dbReference>
<dbReference type="Gene3D" id="3.30.2320.10">
    <property type="entry name" value="hypothetical protein PF0899 domain"/>
    <property type="match status" value="1"/>
</dbReference>
<dbReference type="RefSeq" id="WP_174715473.1">
    <property type="nucleotide sequence ID" value="NZ_CP054569.1"/>
</dbReference>
<dbReference type="InterPro" id="IPR054612">
    <property type="entry name" value="Phage_capsid-like_C"/>
</dbReference>
<evidence type="ECO:0000259" key="3">
    <source>
        <dbReference type="Pfam" id="PF05065"/>
    </source>
</evidence>
<dbReference type="SUPFAM" id="SSF56563">
    <property type="entry name" value="Major capsid protein gp5"/>
    <property type="match status" value="1"/>
</dbReference>
<gene>
    <name evidence="4" type="ORF">FOC81_00030</name>
    <name evidence="5" type="ORF">FOC81_31820</name>
</gene>
<evidence type="ECO:0000256" key="2">
    <source>
        <dbReference type="SAM" id="Coils"/>
    </source>
</evidence>
<comment type="subcellular location">
    <subcellularLocation>
        <location evidence="1">Virion</location>
    </subcellularLocation>
</comment>
<evidence type="ECO:0000313" key="5">
    <source>
        <dbReference type="EMBL" id="QKQ51064.1"/>
    </source>
</evidence>
<feature type="domain" description="Phage capsid-like C-terminal" evidence="3">
    <location>
        <begin position="110"/>
        <end position="391"/>
    </location>
</feature>
<protein>
    <submittedName>
        <fullName evidence="5">Phage major capsid protein</fullName>
    </submittedName>
</protein>
<reference evidence="5 6" key="1">
    <citation type="submission" date="2020-05" db="EMBL/GenBank/DDBJ databases">
        <title>FDA dAtabase for Regulatory Grade micrObial Sequences (FDA-ARGOS): Supporting development and validation of Infectious Disease Dx tests.</title>
        <authorList>
            <person name="Sproer C."/>
            <person name="Gronow S."/>
            <person name="Severitt S."/>
            <person name="Schroder I."/>
            <person name="Tallon L."/>
            <person name="Sadzewicz L."/>
            <person name="Zhao X."/>
            <person name="Vavikolanu K."/>
            <person name="Mehta A."/>
            <person name="Aluvathingal J."/>
            <person name="Nadendla S."/>
            <person name="Myers T."/>
            <person name="Yan Y."/>
            <person name="Sichtig H."/>
        </authorList>
    </citation>
    <scope>NUCLEOTIDE SEQUENCE [LARGE SCALE GENOMIC DNA]</scope>
    <source>
        <strain evidence="5 6">FDAARGOS_787</strain>
    </source>
</reference>
<evidence type="ECO:0000313" key="6">
    <source>
        <dbReference type="Proteomes" id="UP000509782"/>
    </source>
</evidence>
<sequence>MELKQIIEDLGRSFEEFKTANDQRLAKLAKGESVDSLESKLAKIDADITRLNDLKAAVDELEKRANRIGVPGAEDPEAAAYKSGFEKFMRKGDSTEIEQKSVNTGTEADGGYAVPEQLDRQIIQLLRRTTAMRELARVITIGTPDYKKLANLGGAAGGWVGEDDSRPETGSPKLGQVSAYMGEIYANPGATQTSLDDVFFNVEQWLNEEVNITFSEKENAAYTSGDGVKKPKGFLAYPVALTKDGVRPFGTIQVVDSGTAGTFNGDNLIDLVYEVKKGYRQNGKWSMTTMGLKMARKLKDSEGNYLWQPGLQAGQPSLLLGYPVVENDDMPDPVADGLSLAFGDWQRFYTVADRIGTRILRDPYTNKPYVHFYTTKRVGGMVEDSQAVKLLRLKAA</sequence>
<feature type="coiled-coil region" evidence="2">
    <location>
        <begin position="34"/>
        <end position="64"/>
    </location>
</feature>
<dbReference type="EMBL" id="CP054569">
    <property type="protein sequence ID" value="QKQ51064.1"/>
    <property type="molecule type" value="Genomic_DNA"/>
</dbReference>
<proteinExistence type="predicted"/>
<organism evidence="5 6">
    <name type="scientific">Achromobacter denitrificans</name>
    <name type="common">Alcaligenes denitrificans</name>
    <dbReference type="NCBI Taxonomy" id="32002"/>
    <lineage>
        <taxon>Bacteria</taxon>
        <taxon>Pseudomonadati</taxon>
        <taxon>Pseudomonadota</taxon>
        <taxon>Betaproteobacteria</taxon>
        <taxon>Burkholderiales</taxon>
        <taxon>Alcaligenaceae</taxon>
        <taxon>Achromobacter</taxon>
    </lineage>
</organism>
<dbReference type="NCBIfam" id="TIGR01554">
    <property type="entry name" value="major_cap_HK97"/>
    <property type="match status" value="1"/>
</dbReference>
<dbReference type="Pfam" id="PF05065">
    <property type="entry name" value="Phage_capsid"/>
    <property type="match status" value="1"/>
</dbReference>
<evidence type="ECO:0000256" key="1">
    <source>
        <dbReference type="ARBA" id="ARBA00004328"/>
    </source>
</evidence>
<keyword evidence="2" id="KW-0175">Coiled coil</keyword>
<evidence type="ECO:0000313" key="4">
    <source>
        <dbReference type="EMBL" id="QKQ45185.1"/>
    </source>
</evidence>
<name>A0A6N0JVM8_ACHDE</name>
<dbReference type="InterPro" id="IPR024455">
    <property type="entry name" value="Phage_capsid"/>
</dbReference>
<dbReference type="AlphaFoldDB" id="A0A6N0JVM8"/>
<dbReference type="EMBL" id="CP054569">
    <property type="protein sequence ID" value="QKQ45185.1"/>
    <property type="molecule type" value="Genomic_DNA"/>
</dbReference>